<dbReference type="EMBL" id="GBRH01280972">
    <property type="protein sequence ID" value="JAD16923.1"/>
    <property type="molecule type" value="Transcribed_RNA"/>
</dbReference>
<reference evidence="1" key="2">
    <citation type="journal article" date="2015" name="Data Brief">
        <title>Shoot transcriptome of the giant reed, Arundo donax.</title>
        <authorList>
            <person name="Barrero R.A."/>
            <person name="Guerrero F.D."/>
            <person name="Moolhuijzen P."/>
            <person name="Goolsby J.A."/>
            <person name="Tidwell J."/>
            <person name="Bellgard S.E."/>
            <person name="Bellgard M.I."/>
        </authorList>
    </citation>
    <scope>NUCLEOTIDE SEQUENCE</scope>
    <source>
        <tissue evidence="1">Shoot tissue taken approximately 20 cm above the soil surface</tissue>
    </source>
</reference>
<proteinExistence type="predicted"/>
<dbReference type="AlphaFoldDB" id="A0A0A8XVY5"/>
<reference evidence="1" key="1">
    <citation type="submission" date="2014-09" db="EMBL/GenBank/DDBJ databases">
        <authorList>
            <person name="Magalhaes I.L.F."/>
            <person name="Oliveira U."/>
            <person name="Santos F.R."/>
            <person name="Vidigal T.H.D.A."/>
            <person name="Brescovit A.D."/>
            <person name="Santos A.J."/>
        </authorList>
    </citation>
    <scope>NUCLEOTIDE SEQUENCE</scope>
    <source>
        <tissue evidence="1">Shoot tissue taken approximately 20 cm above the soil surface</tissue>
    </source>
</reference>
<accession>A0A0A8XVY5</accession>
<sequence>MEGNLPLYMPHQNVSCGVHRITLPISSVIFVLPNTKEIHISHLKKMKSLILQSPDYFKSILRNCIR</sequence>
<name>A0A0A8XVY5_ARUDO</name>
<organism evidence="1">
    <name type="scientific">Arundo donax</name>
    <name type="common">Giant reed</name>
    <name type="synonym">Donax arundinaceus</name>
    <dbReference type="NCBI Taxonomy" id="35708"/>
    <lineage>
        <taxon>Eukaryota</taxon>
        <taxon>Viridiplantae</taxon>
        <taxon>Streptophyta</taxon>
        <taxon>Embryophyta</taxon>
        <taxon>Tracheophyta</taxon>
        <taxon>Spermatophyta</taxon>
        <taxon>Magnoliopsida</taxon>
        <taxon>Liliopsida</taxon>
        <taxon>Poales</taxon>
        <taxon>Poaceae</taxon>
        <taxon>PACMAD clade</taxon>
        <taxon>Arundinoideae</taxon>
        <taxon>Arundineae</taxon>
        <taxon>Arundo</taxon>
    </lineage>
</organism>
<evidence type="ECO:0000313" key="1">
    <source>
        <dbReference type="EMBL" id="JAD16923.1"/>
    </source>
</evidence>
<protein>
    <submittedName>
        <fullName evidence="1">Uncharacterized protein</fullName>
    </submittedName>
</protein>